<evidence type="ECO:0000256" key="5">
    <source>
        <dbReference type="ARBA" id="ARBA00023273"/>
    </source>
</evidence>
<evidence type="ECO:0000256" key="3">
    <source>
        <dbReference type="ARBA" id="ARBA00022737"/>
    </source>
</evidence>
<evidence type="ECO:0000256" key="4">
    <source>
        <dbReference type="ARBA" id="ARBA00023069"/>
    </source>
</evidence>
<keyword evidence="4" id="KW-0969">Cilium</keyword>
<evidence type="ECO:0000259" key="6">
    <source>
        <dbReference type="Pfam" id="PF24762"/>
    </source>
</evidence>
<evidence type="ECO:0000256" key="1">
    <source>
        <dbReference type="ARBA" id="ARBA00004138"/>
    </source>
</evidence>
<evidence type="ECO:0000313" key="8">
    <source>
        <dbReference type="Proteomes" id="UP001266305"/>
    </source>
</evidence>
<keyword evidence="2" id="KW-0853">WD repeat</keyword>
<feature type="domain" description="IF140/IFT172/WDR19 TPR" evidence="6">
    <location>
        <begin position="26"/>
        <end position="59"/>
    </location>
</feature>
<dbReference type="EMBL" id="JASSZA010000011">
    <property type="protein sequence ID" value="KAK2097282.1"/>
    <property type="molecule type" value="Genomic_DNA"/>
</dbReference>
<keyword evidence="5" id="KW-0966">Cell projection</keyword>
<comment type="subcellular location">
    <subcellularLocation>
        <location evidence="1">Cell projection</location>
        <location evidence="1">Cilium</location>
    </subcellularLocation>
</comment>
<organism evidence="7 8">
    <name type="scientific">Saguinus oedipus</name>
    <name type="common">Cotton-top tamarin</name>
    <name type="synonym">Oedipomidas oedipus</name>
    <dbReference type="NCBI Taxonomy" id="9490"/>
    <lineage>
        <taxon>Eukaryota</taxon>
        <taxon>Metazoa</taxon>
        <taxon>Chordata</taxon>
        <taxon>Craniata</taxon>
        <taxon>Vertebrata</taxon>
        <taxon>Euteleostomi</taxon>
        <taxon>Mammalia</taxon>
        <taxon>Eutheria</taxon>
        <taxon>Euarchontoglires</taxon>
        <taxon>Primates</taxon>
        <taxon>Haplorrhini</taxon>
        <taxon>Platyrrhini</taxon>
        <taxon>Cebidae</taxon>
        <taxon>Callitrichinae</taxon>
        <taxon>Saguinus</taxon>
    </lineage>
</organism>
<accession>A0ABQ9ULY3</accession>
<proteinExistence type="predicted"/>
<evidence type="ECO:0000256" key="2">
    <source>
        <dbReference type="ARBA" id="ARBA00022574"/>
    </source>
</evidence>
<evidence type="ECO:0000313" key="7">
    <source>
        <dbReference type="EMBL" id="KAK2097282.1"/>
    </source>
</evidence>
<dbReference type="Pfam" id="PF24762">
    <property type="entry name" value="TPR_IF140-IFT172"/>
    <property type="match status" value="1"/>
</dbReference>
<reference evidence="7 8" key="1">
    <citation type="submission" date="2023-05" db="EMBL/GenBank/DDBJ databases">
        <title>B98-5 Cell Line De Novo Hybrid Assembly: An Optical Mapping Approach.</title>
        <authorList>
            <person name="Kananen K."/>
            <person name="Auerbach J.A."/>
            <person name="Kautto E."/>
            <person name="Blachly J.S."/>
        </authorList>
    </citation>
    <scope>NUCLEOTIDE SEQUENCE [LARGE SCALE GENOMIC DNA]</scope>
    <source>
        <strain evidence="7">B95-8</strain>
        <tissue evidence="7">Cell line</tissue>
    </source>
</reference>
<keyword evidence="3" id="KW-0677">Repeat</keyword>
<protein>
    <recommendedName>
        <fullName evidence="6">IF140/IFT172/WDR19 TPR domain-containing protein</fullName>
    </recommendedName>
</protein>
<dbReference type="Proteomes" id="UP001266305">
    <property type="component" value="Unassembled WGS sequence"/>
</dbReference>
<name>A0ABQ9ULY3_SAGOE</name>
<sequence>MSPFPEEELLLDLFLGRERGPPVSSHSYEKSDTHRFEVPRMLLEDLPSLELYVNKMKDK</sequence>
<gene>
    <name evidence="7" type="ORF">P7K49_022733</name>
</gene>
<keyword evidence="8" id="KW-1185">Reference proteome</keyword>
<dbReference type="InterPro" id="IPR056168">
    <property type="entry name" value="TPR_IF140/IFT172/WDR19"/>
</dbReference>
<comment type="caution">
    <text evidence="7">The sequence shown here is derived from an EMBL/GenBank/DDBJ whole genome shotgun (WGS) entry which is preliminary data.</text>
</comment>